<evidence type="ECO:0000313" key="1">
    <source>
        <dbReference type="EMBL" id="SNC63928.1"/>
    </source>
</evidence>
<dbReference type="AlphaFoldDB" id="A0A212TCY8"/>
<evidence type="ECO:0008006" key="3">
    <source>
        <dbReference type="Google" id="ProtNLM"/>
    </source>
</evidence>
<dbReference type="Proteomes" id="UP000197215">
    <property type="component" value="Unassembled WGS sequence"/>
</dbReference>
<keyword evidence="2" id="KW-1185">Reference proteome</keyword>
<dbReference type="RefSeq" id="WP_133062461.1">
    <property type="nucleotide sequence ID" value="NZ_FYEX01000001.1"/>
</dbReference>
<dbReference type="OrthoDB" id="5767052at2"/>
<accession>A0A212TCY8</accession>
<dbReference type="Pfam" id="PF19795">
    <property type="entry name" value="DUF6279"/>
    <property type="match status" value="1"/>
</dbReference>
<reference evidence="2" key="1">
    <citation type="submission" date="2017-06" db="EMBL/GenBank/DDBJ databases">
        <authorList>
            <person name="Varghese N."/>
            <person name="Submissions S."/>
        </authorList>
    </citation>
    <scope>NUCLEOTIDE SEQUENCE [LARGE SCALE GENOMIC DNA]</scope>
    <source>
        <strain evidence="2">MWH-VicM1</strain>
    </source>
</reference>
<protein>
    <recommendedName>
        <fullName evidence="3">Lipoprotein</fullName>
    </recommendedName>
</protein>
<gene>
    <name evidence="1" type="ORF">SAMN06295916_0988</name>
</gene>
<organism evidence="1 2">
    <name type="scientific">Polynucleobacter victoriensis</name>
    <dbReference type="NCBI Taxonomy" id="2049319"/>
    <lineage>
        <taxon>Bacteria</taxon>
        <taxon>Pseudomonadati</taxon>
        <taxon>Pseudomonadota</taxon>
        <taxon>Betaproteobacteria</taxon>
        <taxon>Burkholderiales</taxon>
        <taxon>Burkholderiaceae</taxon>
        <taxon>Polynucleobacter</taxon>
    </lineage>
</organism>
<dbReference type="EMBL" id="FYEX01000001">
    <property type="protein sequence ID" value="SNC63928.1"/>
    <property type="molecule type" value="Genomic_DNA"/>
</dbReference>
<name>A0A212TCY8_9BURK</name>
<evidence type="ECO:0000313" key="2">
    <source>
        <dbReference type="Proteomes" id="UP000197215"/>
    </source>
</evidence>
<sequence>MSLFKVHQTLRWLALGAITSLLLACSAVRFAYNQGDVLSRWWIDDHIGLTQEQDYLIREALDRHFWWHRTAQLQNLAVTLEEIEQKLSKNISKKDVAYFYGNIKNHSYTIAYKVTPDIARLFMSLEASQIENVQKRMAQNNEKFIKEWLPKDKADQIRVRIEKTIQRAKWLFGKLNKDQEEKIKSHIIANPIDINLIYQDRLRRQQDLIRVMSEITRKKLNQKESEALITDYIKHFEYGRSKEQQEATKRREEIATGLAVFVVEITTDDQKRYASERIATWLGDINSLIKESSALAAKRSALPNR</sequence>
<dbReference type="PROSITE" id="PS51257">
    <property type="entry name" value="PROKAR_LIPOPROTEIN"/>
    <property type="match status" value="1"/>
</dbReference>
<proteinExistence type="predicted"/>